<accession>X1SYB3</accession>
<organism evidence="2">
    <name type="scientific">marine sediment metagenome</name>
    <dbReference type="NCBI Taxonomy" id="412755"/>
    <lineage>
        <taxon>unclassified sequences</taxon>
        <taxon>metagenomes</taxon>
        <taxon>ecological metagenomes</taxon>
    </lineage>
</organism>
<dbReference type="EMBL" id="BARW01022315">
    <property type="protein sequence ID" value="GAI98047.1"/>
    <property type="molecule type" value="Genomic_DNA"/>
</dbReference>
<sequence length="50" mass="5403">MGYPSDTEWKDGKLVKKAQEAPPTEVAEPEPVEVGEPEAPEPVAEDKPEA</sequence>
<gene>
    <name evidence="2" type="ORF">S12H4_37282</name>
</gene>
<comment type="caution">
    <text evidence="2">The sequence shown here is derived from an EMBL/GenBank/DDBJ whole genome shotgun (WGS) entry which is preliminary data.</text>
</comment>
<dbReference type="AlphaFoldDB" id="X1SYB3"/>
<evidence type="ECO:0000256" key="1">
    <source>
        <dbReference type="SAM" id="MobiDB-lite"/>
    </source>
</evidence>
<proteinExistence type="predicted"/>
<evidence type="ECO:0000313" key="2">
    <source>
        <dbReference type="EMBL" id="GAI98047.1"/>
    </source>
</evidence>
<feature type="region of interest" description="Disordered" evidence="1">
    <location>
        <begin position="1"/>
        <end position="50"/>
    </location>
</feature>
<feature type="compositionally biased region" description="Acidic residues" evidence="1">
    <location>
        <begin position="27"/>
        <end position="39"/>
    </location>
</feature>
<reference evidence="2" key="1">
    <citation type="journal article" date="2014" name="Front. Microbiol.">
        <title>High frequency of phylogenetically diverse reductive dehalogenase-homologous genes in deep subseafloor sedimentary metagenomes.</title>
        <authorList>
            <person name="Kawai M."/>
            <person name="Futagami T."/>
            <person name="Toyoda A."/>
            <person name="Takaki Y."/>
            <person name="Nishi S."/>
            <person name="Hori S."/>
            <person name="Arai W."/>
            <person name="Tsubouchi T."/>
            <person name="Morono Y."/>
            <person name="Uchiyama I."/>
            <person name="Ito T."/>
            <person name="Fujiyama A."/>
            <person name="Inagaki F."/>
            <person name="Takami H."/>
        </authorList>
    </citation>
    <scope>NUCLEOTIDE SEQUENCE</scope>
    <source>
        <strain evidence="2">Expedition CK06-06</strain>
    </source>
</reference>
<protein>
    <submittedName>
        <fullName evidence="2">Uncharacterized protein</fullName>
    </submittedName>
</protein>
<feature type="compositionally biased region" description="Basic and acidic residues" evidence="1">
    <location>
        <begin position="7"/>
        <end position="19"/>
    </location>
</feature>
<name>X1SYB3_9ZZZZ</name>